<dbReference type="EMBL" id="KL367557">
    <property type="protein sequence ID" value="KFD64311.1"/>
    <property type="molecule type" value="Genomic_DNA"/>
</dbReference>
<evidence type="ECO:0000259" key="2">
    <source>
        <dbReference type="Pfam" id="PF10551"/>
    </source>
</evidence>
<feature type="domain" description="MULE transposase" evidence="2">
    <location>
        <begin position="55"/>
        <end position="152"/>
    </location>
</feature>
<gene>
    <name evidence="3" type="ORF">M514_09933</name>
</gene>
<organism evidence="3">
    <name type="scientific">Trichuris suis</name>
    <name type="common">pig whipworm</name>
    <dbReference type="NCBI Taxonomy" id="68888"/>
    <lineage>
        <taxon>Eukaryota</taxon>
        <taxon>Metazoa</taxon>
        <taxon>Ecdysozoa</taxon>
        <taxon>Nematoda</taxon>
        <taxon>Enoplea</taxon>
        <taxon>Dorylaimia</taxon>
        <taxon>Trichinellida</taxon>
        <taxon>Trichuridae</taxon>
        <taxon>Trichuris</taxon>
    </lineage>
</organism>
<name>A0A085N4B5_9BILA</name>
<dbReference type="AlphaFoldDB" id="A0A085N4B5"/>
<protein>
    <recommendedName>
        <fullName evidence="2">MULE transposase domain-containing protein</fullName>
    </recommendedName>
</protein>
<reference evidence="3" key="1">
    <citation type="journal article" date="2014" name="Nat. Genet.">
        <title>Genome and transcriptome of the porcine whipworm Trichuris suis.</title>
        <authorList>
            <person name="Jex A.R."/>
            <person name="Nejsum P."/>
            <person name="Schwarz E.M."/>
            <person name="Hu L."/>
            <person name="Young N.D."/>
            <person name="Hall R.S."/>
            <person name="Korhonen P.K."/>
            <person name="Liao S."/>
            <person name="Thamsborg S."/>
            <person name="Xia J."/>
            <person name="Xu P."/>
            <person name="Wang S."/>
            <person name="Scheerlinck J.P."/>
            <person name="Hofmann A."/>
            <person name="Sternberg P.W."/>
            <person name="Wang J."/>
            <person name="Gasser R.B."/>
        </authorList>
    </citation>
    <scope>NUCLEOTIDE SEQUENCE [LARGE SCALE GENOMIC DNA]</scope>
    <source>
        <strain evidence="3">DCEP-RM93F</strain>
    </source>
</reference>
<accession>A0A085N4B5</accession>
<evidence type="ECO:0000256" key="1">
    <source>
        <dbReference type="SAM" id="MobiDB-lite"/>
    </source>
</evidence>
<feature type="region of interest" description="Disordered" evidence="1">
    <location>
        <begin position="249"/>
        <end position="273"/>
    </location>
</feature>
<proteinExistence type="predicted"/>
<sequence length="273" mass="30045">MGGKVEIVTFAEDHVPEELRRTLDGELFLAKDAGVDRILLFATRANVDKLAHAPVWIMDGTFKTAPMVFYQIYTIHAPVGSRIFPLVYALMSGKSQALYKHLFEDLVDIAEEYELRPNPQVIMAGLELVTTNAAKSEFQGVVNKACFFHTAQSVWSKIQSSGLASHYSADESFSLKLRRVSALALLPPGEIPAAFDQPLMRMDELDRGRALVPPVRRLFPPYRCGPCTSPCAGGIAHLEQRRGVASTLGNCRGKSPRECESPSRGVPKGTAMR</sequence>
<evidence type="ECO:0000313" key="3">
    <source>
        <dbReference type="EMBL" id="KFD64311.1"/>
    </source>
</evidence>
<dbReference type="Pfam" id="PF10551">
    <property type="entry name" value="MULE"/>
    <property type="match status" value="1"/>
</dbReference>
<dbReference type="Proteomes" id="UP000030758">
    <property type="component" value="Unassembled WGS sequence"/>
</dbReference>
<dbReference type="InterPro" id="IPR018289">
    <property type="entry name" value="MULE_transposase_dom"/>
</dbReference>